<dbReference type="PANTHER" id="PTHR34681:SF1">
    <property type="entry name" value="OS07G0671100 PROTEIN"/>
    <property type="match status" value="1"/>
</dbReference>
<dbReference type="AlphaFoldDB" id="A0A453AQQ8"/>
<feature type="region of interest" description="Disordered" evidence="1">
    <location>
        <begin position="69"/>
        <end position="100"/>
    </location>
</feature>
<dbReference type="Proteomes" id="UP000015105">
    <property type="component" value="Chromosome 2D"/>
</dbReference>
<sequence length="100" mass="11228">MHPRAPVSSLTLTLDPVVFQDVQKWRSNVEAQVKTCHNELVEVKEGLASEVQHLKSDIKEIRFALQEEKASSKAEQAGKTQDQVLKTDDEQTEQQTAVQA</sequence>
<protein>
    <submittedName>
        <fullName evidence="2">Uncharacterized protein</fullName>
    </submittedName>
</protein>
<evidence type="ECO:0000256" key="1">
    <source>
        <dbReference type="SAM" id="MobiDB-lite"/>
    </source>
</evidence>
<proteinExistence type="predicted"/>
<reference evidence="2" key="4">
    <citation type="submission" date="2019-03" db="UniProtKB">
        <authorList>
            <consortium name="EnsemblPlants"/>
        </authorList>
    </citation>
    <scope>IDENTIFICATION</scope>
</reference>
<dbReference type="Gramene" id="AET2Gv20227100.2">
    <property type="protein sequence ID" value="AET2Gv20227100.2"/>
    <property type="gene ID" value="AET2Gv20227100"/>
</dbReference>
<keyword evidence="3" id="KW-1185">Reference proteome</keyword>
<reference evidence="2" key="3">
    <citation type="journal article" date="2017" name="Nature">
        <title>Genome sequence of the progenitor of the wheat D genome Aegilops tauschii.</title>
        <authorList>
            <person name="Luo M.C."/>
            <person name="Gu Y.Q."/>
            <person name="Puiu D."/>
            <person name="Wang H."/>
            <person name="Twardziok S.O."/>
            <person name="Deal K.R."/>
            <person name="Huo N."/>
            <person name="Zhu T."/>
            <person name="Wang L."/>
            <person name="Wang Y."/>
            <person name="McGuire P.E."/>
            <person name="Liu S."/>
            <person name="Long H."/>
            <person name="Ramasamy R.K."/>
            <person name="Rodriguez J.C."/>
            <person name="Van S.L."/>
            <person name="Yuan L."/>
            <person name="Wang Z."/>
            <person name="Xia Z."/>
            <person name="Xiao L."/>
            <person name="Anderson O.D."/>
            <person name="Ouyang S."/>
            <person name="Liang Y."/>
            <person name="Zimin A.V."/>
            <person name="Pertea G."/>
            <person name="Qi P."/>
            <person name="Bennetzen J.L."/>
            <person name="Dai X."/>
            <person name="Dawson M.W."/>
            <person name="Muller H.G."/>
            <person name="Kugler K."/>
            <person name="Rivarola-Duarte L."/>
            <person name="Spannagl M."/>
            <person name="Mayer K.F.X."/>
            <person name="Lu F.H."/>
            <person name="Bevan M.W."/>
            <person name="Leroy P."/>
            <person name="Li P."/>
            <person name="You F.M."/>
            <person name="Sun Q."/>
            <person name="Liu Z."/>
            <person name="Lyons E."/>
            <person name="Wicker T."/>
            <person name="Salzberg S.L."/>
            <person name="Devos K.M."/>
            <person name="Dvorak J."/>
        </authorList>
    </citation>
    <scope>NUCLEOTIDE SEQUENCE [LARGE SCALE GENOMIC DNA]</scope>
    <source>
        <strain evidence="2">cv. AL8/78</strain>
    </source>
</reference>
<dbReference type="PANTHER" id="PTHR34681">
    <property type="entry name" value="UVEAL AUTOANTIGEN WITH COILED-COIL/ANKYRIN"/>
    <property type="match status" value="1"/>
</dbReference>
<dbReference type="EnsemblPlants" id="AET2Gv20227100.2">
    <property type="protein sequence ID" value="AET2Gv20227100.2"/>
    <property type="gene ID" value="AET2Gv20227100"/>
</dbReference>
<organism evidence="2 3">
    <name type="scientific">Aegilops tauschii subsp. strangulata</name>
    <name type="common">Goatgrass</name>
    <dbReference type="NCBI Taxonomy" id="200361"/>
    <lineage>
        <taxon>Eukaryota</taxon>
        <taxon>Viridiplantae</taxon>
        <taxon>Streptophyta</taxon>
        <taxon>Embryophyta</taxon>
        <taxon>Tracheophyta</taxon>
        <taxon>Spermatophyta</taxon>
        <taxon>Magnoliopsida</taxon>
        <taxon>Liliopsida</taxon>
        <taxon>Poales</taxon>
        <taxon>Poaceae</taxon>
        <taxon>BOP clade</taxon>
        <taxon>Pooideae</taxon>
        <taxon>Triticodae</taxon>
        <taxon>Triticeae</taxon>
        <taxon>Triticinae</taxon>
        <taxon>Aegilops</taxon>
    </lineage>
</organism>
<evidence type="ECO:0000313" key="2">
    <source>
        <dbReference type="EnsemblPlants" id="AET2Gv20227100.2"/>
    </source>
</evidence>
<name>A0A453AQQ8_AEGTS</name>
<reference evidence="2" key="5">
    <citation type="journal article" date="2021" name="G3 (Bethesda)">
        <title>Aegilops tauschii genome assembly Aet v5.0 features greater sequence contiguity and improved annotation.</title>
        <authorList>
            <person name="Wang L."/>
            <person name="Zhu T."/>
            <person name="Rodriguez J.C."/>
            <person name="Deal K.R."/>
            <person name="Dubcovsky J."/>
            <person name="McGuire P.E."/>
            <person name="Lux T."/>
            <person name="Spannagl M."/>
            <person name="Mayer K.F.X."/>
            <person name="Baldrich P."/>
            <person name="Meyers B.C."/>
            <person name="Huo N."/>
            <person name="Gu Y.Q."/>
            <person name="Zhou H."/>
            <person name="Devos K.M."/>
            <person name="Bennetzen J.L."/>
            <person name="Unver T."/>
            <person name="Budak H."/>
            <person name="Gulick P.J."/>
            <person name="Galiba G."/>
            <person name="Kalapos B."/>
            <person name="Nelson D.R."/>
            <person name="Li P."/>
            <person name="You F.M."/>
            <person name="Luo M.C."/>
            <person name="Dvorak J."/>
        </authorList>
    </citation>
    <scope>NUCLEOTIDE SEQUENCE [LARGE SCALE GENOMIC DNA]</scope>
    <source>
        <strain evidence="2">cv. AL8/78</strain>
    </source>
</reference>
<reference evidence="3" key="1">
    <citation type="journal article" date="2014" name="Science">
        <title>Ancient hybridizations among the ancestral genomes of bread wheat.</title>
        <authorList>
            <consortium name="International Wheat Genome Sequencing Consortium,"/>
            <person name="Marcussen T."/>
            <person name="Sandve S.R."/>
            <person name="Heier L."/>
            <person name="Spannagl M."/>
            <person name="Pfeifer M."/>
            <person name="Jakobsen K.S."/>
            <person name="Wulff B.B."/>
            <person name="Steuernagel B."/>
            <person name="Mayer K.F."/>
            <person name="Olsen O.A."/>
        </authorList>
    </citation>
    <scope>NUCLEOTIDE SEQUENCE [LARGE SCALE GENOMIC DNA]</scope>
    <source>
        <strain evidence="3">cv. AL8/78</strain>
    </source>
</reference>
<accession>A0A453AQQ8</accession>
<evidence type="ECO:0000313" key="3">
    <source>
        <dbReference type="Proteomes" id="UP000015105"/>
    </source>
</evidence>
<reference evidence="3" key="2">
    <citation type="journal article" date="2017" name="Nat. Plants">
        <title>The Aegilops tauschii genome reveals multiple impacts of transposons.</title>
        <authorList>
            <person name="Zhao G."/>
            <person name="Zou C."/>
            <person name="Li K."/>
            <person name="Wang K."/>
            <person name="Li T."/>
            <person name="Gao L."/>
            <person name="Zhang X."/>
            <person name="Wang H."/>
            <person name="Yang Z."/>
            <person name="Liu X."/>
            <person name="Jiang W."/>
            <person name="Mao L."/>
            <person name="Kong X."/>
            <person name="Jiao Y."/>
            <person name="Jia J."/>
        </authorList>
    </citation>
    <scope>NUCLEOTIDE SEQUENCE [LARGE SCALE GENOMIC DNA]</scope>
    <source>
        <strain evidence="3">cv. AL8/78</strain>
    </source>
</reference>